<accession>A0AAU8LPP9</accession>
<evidence type="ECO:0000313" key="8">
    <source>
        <dbReference type="EMBL" id="XCN71251.1"/>
    </source>
</evidence>
<proteinExistence type="predicted"/>
<dbReference type="EMBL" id="CP159373">
    <property type="protein sequence ID" value="XCN71251.1"/>
    <property type="molecule type" value="Genomic_DNA"/>
</dbReference>
<keyword evidence="2" id="KW-1003">Cell membrane</keyword>
<evidence type="ECO:0000256" key="1">
    <source>
        <dbReference type="ARBA" id="ARBA00004651"/>
    </source>
</evidence>
<sequence>MKKFEAGLGRFVISYRIPLILLSLLFVAGAGYGTRFLAFSSNNRMFFSEDNPELQAFNALEQTYTKFENVFFTLAPKSKNVFSRDVLTAVQDLTERAWKLPYSSRVDSLTNYQHTKVKGDDLIVEDLVGDAAQLADEQLIEIRHIALNDPLLKRRLISPSGHVTGVNVNVVKPDEDGKASDRIAAAAYALQAEMEQKYPQLDIYVTGVVMIDRTFELAAEEDIKLLVPIMCGLLLFILALCLRSVMGMGLTFLVIVFSTLSGVGLAGWLGIPMNPASANAPTIILTLAVADSVHILTTIFHLMQKGLNRHQAIEQSLQINFQPVMVTSLTTAIGFLTMNFSDAPPFRDLGNVVAMGVVFAFLYSIFLLPALVAVLPLKVARQSSRSSVHIYERLADMIVRKRTLVLWTMILVTLGIASGIPRIQLDDDFVKFFSTRFDFRRATDFTAENLTGMYMIDWDLRSGREGGINEPEYQQTVEDFANWFRQQQFVCHVYTFTDIMKQINRNMHEDDSSYYRLPQERELSAQYLFLYEMNLPFGLDLNDRINVDKSASRMTVSLVGASTKEMRELEEAGRAWLKKNAPPSMYTHGSGVTMMYSHLSERNIKSMLSSSLIALSLISVIMIFVLRSVKLGLLSLLPNIAPAFMGFGIWGYAVGQVGLAVSVLIAMTMGIVVDDTVHFLAKYQRGRKEQGMSAEEAVRFAFRTVAAPMWISTATLVSGFIVLACSGFQINAHMGSMTAITISFALLLDFFFLPVLLLRFDGSTPSVSASIDAPSSPSHAGEET</sequence>
<dbReference type="PANTHER" id="PTHR33406">
    <property type="entry name" value="MEMBRANE PROTEIN MJ1562-RELATED"/>
    <property type="match status" value="1"/>
</dbReference>
<evidence type="ECO:0000256" key="4">
    <source>
        <dbReference type="ARBA" id="ARBA00022989"/>
    </source>
</evidence>
<dbReference type="Gene3D" id="1.20.1640.10">
    <property type="entry name" value="Multidrug efflux transporter AcrB transmembrane domain"/>
    <property type="match status" value="2"/>
</dbReference>
<feature type="transmembrane region" description="Helical" evidence="6">
    <location>
        <begin position="283"/>
        <end position="303"/>
    </location>
</feature>
<evidence type="ECO:0000256" key="3">
    <source>
        <dbReference type="ARBA" id="ARBA00022692"/>
    </source>
</evidence>
<gene>
    <name evidence="8" type="ORF">Q3M24_13110</name>
</gene>
<evidence type="ECO:0000256" key="5">
    <source>
        <dbReference type="ARBA" id="ARBA00023136"/>
    </source>
</evidence>
<dbReference type="Pfam" id="PF03176">
    <property type="entry name" value="MMPL"/>
    <property type="match status" value="2"/>
</dbReference>
<dbReference type="InterPro" id="IPR000731">
    <property type="entry name" value="SSD"/>
</dbReference>
<comment type="subcellular location">
    <subcellularLocation>
        <location evidence="1">Cell membrane</location>
        <topology evidence="1">Multi-pass membrane protein</topology>
    </subcellularLocation>
</comment>
<keyword evidence="5 6" id="KW-0472">Membrane</keyword>
<feature type="transmembrane region" description="Helical" evidence="6">
    <location>
        <begin position="659"/>
        <end position="680"/>
    </location>
</feature>
<dbReference type="PROSITE" id="PS50156">
    <property type="entry name" value="SSD"/>
    <property type="match status" value="1"/>
</dbReference>
<dbReference type="SUPFAM" id="SSF82866">
    <property type="entry name" value="Multidrug efflux transporter AcrB transmembrane domain"/>
    <property type="match status" value="2"/>
</dbReference>
<dbReference type="PANTHER" id="PTHR33406:SF12">
    <property type="entry name" value="BLR2997 PROTEIN"/>
    <property type="match status" value="1"/>
</dbReference>
<feature type="transmembrane region" description="Helical" evidence="6">
    <location>
        <begin position="324"/>
        <end position="341"/>
    </location>
</feature>
<keyword evidence="4 6" id="KW-1133">Transmembrane helix</keyword>
<protein>
    <submittedName>
        <fullName evidence="8">MMPL family transporter</fullName>
    </submittedName>
</protein>
<evidence type="ECO:0000256" key="2">
    <source>
        <dbReference type="ARBA" id="ARBA00022475"/>
    </source>
</evidence>
<keyword evidence="3 6" id="KW-0812">Transmembrane</keyword>
<feature type="transmembrane region" description="Helical" evidence="6">
    <location>
        <begin position="607"/>
        <end position="626"/>
    </location>
</feature>
<feature type="transmembrane region" description="Helical" evidence="6">
    <location>
        <begin position="633"/>
        <end position="653"/>
    </location>
</feature>
<feature type="transmembrane region" description="Helical" evidence="6">
    <location>
        <begin position="736"/>
        <end position="758"/>
    </location>
</feature>
<feature type="transmembrane region" description="Helical" evidence="6">
    <location>
        <begin position="249"/>
        <end position="271"/>
    </location>
</feature>
<name>A0AAU8LPP9_9BACT</name>
<organism evidence="8">
    <name type="scientific">Candidatus Electrothrix aestuarii</name>
    <dbReference type="NCBI Taxonomy" id="3062594"/>
    <lineage>
        <taxon>Bacteria</taxon>
        <taxon>Pseudomonadati</taxon>
        <taxon>Thermodesulfobacteriota</taxon>
        <taxon>Desulfobulbia</taxon>
        <taxon>Desulfobulbales</taxon>
        <taxon>Desulfobulbaceae</taxon>
        <taxon>Candidatus Electrothrix</taxon>
    </lineage>
</organism>
<reference evidence="8" key="1">
    <citation type="journal article" date="2024" name="Syst. Appl. Microbiol.">
        <title>First single-strain enrichments of Electrothrix cable bacteria, description of E. aestuarii sp. nov. and E. rattekaaiensis sp. nov., and proposal of a cable bacteria taxonomy following the rules of the SeqCode.</title>
        <authorList>
            <person name="Plum-Jensen L.E."/>
            <person name="Schramm A."/>
            <person name="Marshall I.P.G."/>
        </authorList>
    </citation>
    <scope>NUCLEOTIDE SEQUENCE</scope>
    <source>
        <strain evidence="8">Rat1</strain>
    </source>
</reference>
<feature type="transmembrane region" description="Helical" evidence="6">
    <location>
        <begin position="353"/>
        <end position="377"/>
    </location>
</feature>
<feature type="transmembrane region" description="Helical" evidence="6">
    <location>
        <begin position="225"/>
        <end position="242"/>
    </location>
</feature>
<dbReference type="InterPro" id="IPR004869">
    <property type="entry name" value="MMPL_dom"/>
</dbReference>
<feature type="transmembrane region" description="Helical" evidence="6">
    <location>
        <begin position="700"/>
        <end position="724"/>
    </location>
</feature>
<dbReference type="KEGG" id="eaj:Q3M24_13110"/>
<feature type="transmembrane region" description="Helical" evidence="6">
    <location>
        <begin position="404"/>
        <end position="423"/>
    </location>
</feature>
<dbReference type="AlphaFoldDB" id="A0AAU8LPP9"/>
<reference evidence="8" key="2">
    <citation type="submission" date="2024-06" db="EMBL/GenBank/DDBJ databases">
        <authorList>
            <person name="Plum-Jensen L.E."/>
            <person name="Schramm A."/>
            <person name="Marshall I.P.G."/>
        </authorList>
    </citation>
    <scope>NUCLEOTIDE SEQUENCE</scope>
    <source>
        <strain evidence="8">Rat1</strain>
    </source>
</reference>
<dbReference type="GO" id="GO:0005886">
    <property type="term" value="C:plasma membrane"/>
    <property type="evidence" value="ECO:0007669"/>
    <property type="project" value="UniProtKB-SubCell"/>
</dbReference>
<dbReference type="InterPro" id="IPR050545">
    <property type="entry name" value="Mycobact_MmpL"/>
</dbReference>
<evidence type="ECO:0000256" key="6">
    <source>
        <dbReference type="SAM" id="Phobius"/>
    </source>
</evidence>
<feature type="domain" description="SSD" evidence="7">
    <location>
        <begin position="252"/>
        <end position="374"/>
    </location>
</feature>
<evidence type="ECO:0000259" key="7">
    <source>
        <dbReference type="PROSITE" id="PS50156"/>
    </source>
</evidence>